<evidence type="ECO:0000256" key="1">
    <source>
        <dbReference type="SAM" id="MobiDB-lite"/>
    </source>
</evidence>
<evidence type="ECO:0000313" key="2">
    <source>
        <dbReference type="EMBL" id="KAL2519228.1"/>
    </source>
</evidence>
<feature type="compositionally biased region" description="Polar residues" evidence="1">
    <location>
        <begin position="56"/>
        <end position="70"/>
    </location>
</feature>
<comment type="caution">
    <text evidence="2">The sequence shown here is derived from an EMBL/GenBank/DDBJ whole genome shotgun (WGS) entry which is preliminary data.</text>
</comment>
<evidence type="ECO:0000313" key="3">
    <source>
        <dbReference type="Proteomes" id="UP001604336"/>
    </source>
</evidence>
<dbReference type="Proteomes" id="UP001604336">
    <property type="component" value="Unassembled WGS sequence"/>
</dbReference>
<gene>
    <name evidence="2" type="ORF">Adt_15475</name>
</gene>
<dbReference type="EMBL" id="JBFOLK010000004">
    <property type="protein sequence ID" value="KAL2519228.1"/>
    <property type="molecule type" value="Genomic_DNA"/>
</dbReference>
<organism evidence="2 3">
    <name type="scientific">Abeliophyllum distichum</name>
    <dbReference type="NCBI Taxonomy" id="126358"/>
    <lineage>
        <taxon>Eukaryota</taxon>
        <taxon>Viridiplantae</taxon>
        <taxon>Streptophyta</taxon>
        <taxon>Embryophyta</taxon>
        <taxon>Tracheophyta</taxon>
        <taxon>Spermatophyta</taxon>
        <taxon>Magnoliopsida</taxon>
        <taxon>eudicotyledons</taxon>
        <taxon>Gunneridae</taxon>
        <taxon>Pentapetalae</taxon>
        <taxon>asterids</taxon>
        <taxon>lamiids</taxon>
        <taxon>Lamiales</taxon>
        <taxon>Oleaceae</taxon>
        <taxon>Forsythieae</taxon>
        <taxon>Abeliophyllum</taxon>
    </lineage>
</organism>
<reference evidence="3" key="1">
    <citation type="submission" date="2024-07" db="EMBL/GenBank/DDBJ databases">
        <title>Two chromosome-level genome assemblies of Korean endemic species Abeliophyllum distichum and Forsythia ovata (Oleaceae).</title>
        <authorList>
            <person name="Jang H."/>
        </authorList>
    </citation>
    <scope>NUCLEOTIDE SEQUENCE [LARGE SCALE GENOMIC DNA]</scope>
</reference>
<accession>A0ABD1U3F9</accession>
<name>A0ABD1U3F9_9LAMI</name>
<protein>
    <submittedName>
        <fullName evidence="2">Uncharacterized protein</fullName>
    </submittedName>
</protein>
<dbReference type="AlphaFoldDB" id="A0ABD1U3F9"/>
<feature type="region of interest" description="Disordered" evidence="1">
    <location>
        <begin position="54"/>
        <end position="73"/>
    </location>
</feature>
<proteinExistence type="predicted"/>
<keyword evidence="3" id="KW-1185">Reference proteome</keyword>
<sequence length="103" mass="11174">MEASNNEFPGFQSLVPTNEYAIAQKPSLSWLQRRAPHRLQLNLANNLECKAAVRSSGGNNIDSSSTTSPYFPSKDPIPLLSPLVLPSMLESPIIQQANHGKSG</sequence>